<proteinExistence type="predicted"/>
<feature type="domain" description="F-box" evidence="1">
    <location>
        <begin position="151"/>
        <end position="195"/>
    </location>
</feature>
<dbReference type="AlphaFoldDB" id="A0A4S4KEB1"/>
<evidence type="ECO:0000313" key="3">
    <source>
        <dbReference type="Proteomes" id="UP000309038"/>
    </source>
</evidence>
<accession>A0A4S4KEB1</accession>
<dbReference type="Proteomes" id="UP000309038">
    <property type="component" value="Unassembled WGS sequence"/>
</dbReference>
<organism evidence="2 3">
    <name type="scientific">Hermanssonia centrifuga</name>
    <dbReference type="NCBI Taxonomy" id="98765"/>
    <lineage>
        <taxon>Eukaryota</taxon>
        <taxon>Fungi</taxon>
        <taxon>Dikarya</taxon>
        <taxon>Basidiomycota</taxon>
        <taxon>Agaricomycotina</taxon>
        <taxon>Agaricomycetes</taxon>
        <taxon>Polyporales</taxon>
        <taxon>Meruliaceae</taxon>
        <taxon>Hermanssonia</taxon>
    </lineage>
</organism>
<dbReference type="EMBL" id="SGPJ01000234">
    <property type="protein sequence ID" value="THG96455.1"/>
    <property type="molecule type" value="Genomic_DNA"/>
</dbReference>
<dbReference type="InterPro" id="IPR001810">
    <property type="entry name" value="F-box_dom"/>
</dbReference>
<dbReference type="InterPro" id="IPR032675">
    <property type="entry name" value="LRR_dom_sf"/>
</dbReference>
<gene>
    <name evidence="2" type="ORF">EW026_g5388</name>
</gene>
<reference evidence="2 3" key="1">
    <citation type="submission" date="2019-02" db="EMBL/GenBank/DDBJ databases">
        <title>Genome sequencing of the rare red list fungi Phlebia centrifuga.</title>
        <authorList>
            <person name="Buettner E."/>
            <person name="Kellner H."/>
        </authorList>
    </citation>
    <scope>NUCLEOTIDE SEQUENCE [LARGE SCALE GENOMIC DNA]</scope>
    <source>
        <strain evidence="2 3">DSM 108282</strain>
    </source>
</reference>
<evidence type="ECO:0000259" key="1">
    <source>
        <dbReference type="Pfam" id="PF12937"/>
    </source>
</evidence>
<evidence type="ECO:0000313" key="2">
    <source>
        <dbReference type="EMBL" id="THG96455.1"/>
    </source>
</evidence>
<protein>
    <recommendedName>
        <fullName evidence="1">F-box domain-containing protein</fullName>
    </recommendedName>
</protein>
<name>A0A4S4KEB1_9APHY</name>
<dbReference type="SUPFAM" id="SSF81383">
    <property type="entry name" value="F-box domain"/>
    <property type="match status" value="1"/>
</dbReference>
<sequence length="411" mass="46067">MPALVDYDVLGSHDAPLSPLCKLETLHLTIFISSGFIIDWTSAAQLLSTIQCKSTLHTVILGAQAFLAAEEEAKEHVDHAACDIKRVEDLLLGLATSGALNKVILSFGDYRHSDKRVQPFHEIVSCFKDIFPRLGKNGILTCIGVNKDCMDTLPIEILCAILAQVFEEDKRDLASYSLVSQLWRQIALPQLFETLRISYWIYDVSEDPYLAQHWHRSPYHILLPSVLAFLTRKPNIAASVRSLELMQDDWNAEATDPEMLFLIFNLLPSLRILELNEVPVGENVSDPSIKLVVDRPLDRLTINTNGCLAWGFEVPPAQYMLRTMSFFRSIDTLRLNGPFYMDRTLADDAASTGSPPLAWDAPKHLEIGNVYPLQPLVSMMHSQSLLQNVESLTIDVVVADDSEEMQALEGY</sequence>
<comment type="caution">
    <text evidence="2">The sequence shown here is derived from an EMBL/GenBank/DDBJ whole genome shotgun (WGS) entry which is preliminary data.</text>
</comment>
<dbReference type="InterPro" id="IPR036047">
    <property type="entry name" value="F-box-like_dom_sf"/>
</dbReference>
<dbReference type="Pfam" id="PF12937">
    <property type="entry name" value="F-box-like"/>
    <property type="match status" value="1"/>
</dbReference>
<dbReference type="Gene3D" id="3.80.10.10">
    <property type="entry name" value="Ribonuclease Inhibitor"/>
    <property type="match status" value="1"/>
</dbReference>
<keyword evidence="3" id="KW-1185">Reference proteome</keyword>